<accession>A0A919R9F0</accession>
<reference evidence="2" key="1">
    <citation type="submission" date="2021-01" db="EMBL/GenBank/DDBJ databases">
        <title>Whole genome shotgun sequence of Sinosporangium siamense NBRC 109515.</title>
        <authorList>
            <person name="Komaki H."/>
            <person name="Tamura T."/>
        </authorList>
    </citation>
    <scope>NUCLEOTIDE SEQUENCE</scope>
    <source>
        <strain evidence="2">NBRC 109515</strain>
    </source>
</reference>
<dbReference type="Proteomes" id="UP000606172">
    <property type="component" value="Unassembled WGS sequence"/>
</dbReference>
<evidence type="ECO:0000313" key="2">
    <source>
        <dbReference type="EMBL" id="GII89830.1"/>
    </source>
</evidence>
<sequence length="182" mass="20145">MARSRSAKRRKHGARRGKGGTFPEIRPIPVVRPDIQAKIPVVEGETPAAAARRYEALGRVMAAFAGEAELLETCRDLTWWRGADLSWNVEWRDGPYAEEMVTFLAEQLHDPGTGESLVEPVEPQTRDTGRFLAMGVAFELRAVDPAGREGGRSQPALWRMSAALDTTRRPAARLPWEELLGG</sequence>
<protein>
    <submittedName>
        <fullName evidence="2">Uncharacterized protein</fullName>
    </submittedName>
</protein>
<keyword evidence="3" id="KW-1185">Reference proteome</keyword>
<dbReference type="EMBL" id="BOOW01000001">
    <property type="protein sequence ID" value="GII89830.1"/>
    <property type="molecule type" value="Genomic_DNA"/>
</dbReference>
<comment type="caution">
    <text evidence="2">The sequence shown here is derived from an EMBL/GenBank/DDBJ whole genome shotgun (WGS) entry which is preliminary data.</text>
</comment>
<evidence type="ECO:0000313" key="3">
    <source>
        <dbReference type="Proteomes" id="UP000606172"/>
    </source>
</evidence>
<evidence type="ECO:0000256" key="1">
    <source>
        <dbReference type="SAM" id="MobiDB-lite"/>
    </source>
</evidence>
<organism evidence="2 3">
    <name type="scientific">Sinosporangium siamense</name>
    <dbReference type="NCBI Taxonomy" id="1367973"/>
    <lineage>
        <taxon>Bacteria</taxon>
        <taxon>Bacillati</taxon>
        <taxon>Actinomycetota</taxon>
        <taxon>Actinomycetes</taxon>
        <taxon>Streptosporangiales</taxon>
        <taxon>Streptosporangiaceae</taxon>
        <taxon>Sinosporangium</taxon>
    </lineage>
</organism>
<dbReference type="RefSeq" id="WP_239128468.1">
    <property type="nucleotide sequence ID" value="NZ_BOOW01000001.1"/>
</dbReference>
<dbReference type="AlphaFoldDB" id="A0A919R9F0"/>
<proteinExistence type="predicted"/>
<feature type="region of interest" description="Disordered" evidence="1">
    <location>
        <begin position="1"/>
        <end position="26"/>
    </location>
</feature>
<gene>
    <name evidence="2" type="ORF">Ssi02_00610</name>
</gene>
<name>A0A919R9F0_9ACTN</name>
<feature type="compositionally biased region" description="Basic residues" evidence="1">
    <location>
        <begin position="1"/>
        <end position="18"/>
    </location>
</feature>